<keyword evidence="7 14" id="KW-0418">Kinase</keyword>
<evidence type="ECO:0000256" key="6">
    <source>
        <dbReference type="ARBA" id="ARBA00022741"/>
    </source>
</evidence>
<dbReference type="SUPFAM" id="SSF111331">
    <property type="entry name" value="NAD kinase/diacylglycerol kinase-like"/>
    <property type="match status" value="1"/>
</dbReference>
<evidence type="ECO:0000256" key="5">
    <source>
        <dbReference type="ARBA" id="ARBA00022723"/>
    </source>
</evidence>
<dbReference type="Proteomes" id="UP001230289">
    <property type="component" value="Unassembled WGS sequence"/>
</dbReference>
<keyword evidence="11" id="KW-0594">Phospholipid biosynthesis</keyword>
<keyword evidence="4" id="KW-0808">Transferase</keyword>
<evidence type="ECO:0000256" key="11">
    <source>
        <dbReference type="ARBA" id="ARBA00023209"/>
    </source>
</evidence>
<evidence type="ECO:0000313" key="14">
    <source>
        <dbReference type="EMBL" id="MDQ4212718.1"/>
    </source>
</evidence>
<evidence type="ECO:0000313" key="15">
    <source>
        <dbReference type="Proteomes" id="UP001230289"/>
    </source>
</evidence>
<dbReference type="InterPro" id="IPR045540">
    <property type="entry name" value="YegS/DAGK_C"/>
</dbReference>
<keyword evidence="3" id="KW-0444">Lipid biosynthesis</keyword>
<dbReference type="PROSITE" id="PS50146">
    <property type="entry name" value="DAGK"/>
    <property type="match status" value="1"/>
</dbReference>
<dbReference type="EMBL" id="JAVFCB010000001">
    <property type="protein sequence ID" value="MDQ4212718.1"/>
    <property type="molecule type" value="Genomic_DNA"/>
</dbReference>
<evidence type="ECO:0000256" key="3">
    <source>
        <dbReference type="ARBA" id="ARBA00022516"/>
    </source>
</evidence>
<keyword evidence="12" id="KW-1208">Phospholipid metabolism</keyword>
<dbReference type="Pfam" id="PF19279">
    <property type="entry name" value="YegS_C"/>
    <property type="match status" value="1"/>
</dbReference>
<sequence>MTEPVPRIAVIANPRSGKGRGARIAEAAIAHLRERGAEVLAFAGDTAGDTRRLARDAIATEPGALVVVGGDGTLSGIVDLLADAAVPLVLVPAGTGNDLARALGIPVHAPDAAAEAALTGSARTIDLGEIESDGRTTPFLTVAALGFDARVSERTNRLRFPRGKARYYLALLVELVRLRPTPFRIRVADEVESARPGTLVAVGNTSSYGGGMPVCAGADPADGLLDVVHVAPLGRLRLIRLFPLLLRGEHLRRAEVVHRRIDRVEIAAPDLVVYADGERVAAGACTIRVRPAALTLLVPEERNSP</sequence>
<evidence type="ECO:0000256" key="9">
    <source>
        <dbReference type="ARBA" id="ARBA00022842"/>
    </source>
</evidence>
<evidence type="ECO:0000256" key="4">
    <source>
        <dbReference type="ARBA" id="ARBA00022679"/>
    </source>
</evidence>
<keyword evidence="15" id="KW-1185">Reference proteome</keyword>
<protein>
    <submittedName>
        <fullName evidence="14">YegS/Rv2252/BmrU family lipid kinase</fullName>
    </submittedName>
</protein>
<keyword evidence="5" id="KW-0479">Metal-binding</keyword>
<dbReference type="SMART" id="SM00046">
    <property type="entry name" value="DAGKc"/>
    <property type="match status" value="1"/>
</dbReference>
<comment type="cofactor">
    <cofactor evidence="1">
        <name>Mg(2+)</name>
        <dbReference type="ChEBI" id="CHEBI:18420"/>
    </cofactor>
</comment>
<keyword evidence="8" id="KW-0067">ATP-binding</keyword>
<gene>
    <name evidence="14" type="ORF">RBR11_02180</name>
</gene>
<reference evidence="14 15" key="1">
    <citation type="submission" date="2023-08" db="EMBL/GenBank/DDBJ databases">
        <title>Microbacterium sp. nov., isolated from a waste landfill.</title>
        <authorList>
            <person name="Wen W."/>
        </authorList>
    </citation>
    <scope>NUCLEOTIDE SEQUENCE [LARGE SCALE GENOMIC DNA]</scope>
    <source>
        <strain evidence="14 15">ASV81</strain>
    </source>
</reference>
<dbReference type="InterPro" id="IPR050187">
    <property type="entry name" value="Lipid_Phosphate_FormReg"/>
</dbReference>
<evidence type="ECO:0000256" key="10">
    <source>
        <dbReference type="ARBA" id="ARBA00023098"/>
    </source>
</evidence>
<keyword evidence="9" id="KW-0460">Magnesium</keyword>
<evidence type="ECO:0000256" key="7">
    <source>
        <dbReference type="ARBA" id="ARBA00022777"/>
    </source>
</evidence>
<accession>A0ABU0XDN3</accession>
<evidence type="ECO:0000256" key="1">
    <source>
        <dbReference type="ARBA" id="ARBA00001946"/>
    </source>
</evidence>
<dbReference type="InterPro" id="IPR001206">
    <property type="entry name" value="Diacylglycerol_kinase_cat_dom"/>
</dbReference>
<dbReference type="GO" id="GO:0016301">
    <property type="term" value="F:kinase activity"/>
    <property type="evidence" value="ECO:0007669"/>
    <property type="project" value="UniProtKB-KW"/>
</dbReference>
<evidence type="ECO:0000256" key="12">
    <source>
        <dbReference type="ARBA" id="ARBA00023264"/>
    </source>
</evidence>
<keyword evidence="10" id="KW-0443">Lipid metabolism</keyword>
<dbReference type="PANTHER" id="PTHR12358:SF106">
    <property type="entry name" value="LIPID KINASE YEGS"/>
    <property type="match status" value="1"/>
</dbReference>
<dbReference type="PANTHER" id="PTHR12358">
    <property type="entry name" value="SPHINGOSINE KINASE"/>
    <property type="match status" value="1"/>
</dbReference>
<evidence type="ECO:0000259" key="13">
    <source>
        <dbReference type="PROSITE" id="PS50146"/>
    </source>
</evidence>
<dbReference type="Gene3D" id="3.40.50.10330">
    <property type="entry name" value="Probable inorganic polyphosphate/atp-NAD kinase, domain 1"/>
    <property type="match status" value="1"/>
</dbReference>
<dbReference type="NCBIfam" id="TIGR00147">
    <property type="entry name" value="YegS/Rv2252/BmrU family lipid kinase"/>
    <property type="match status" value="1"/>
</dbReference>
<dbReference type="InterPro" id="IPR017438">
    <property type="entry name" value="ATP-NAD_kinase_N"/>
</dbReference>
<dbReference type="RefSeq" id="WP_308487647.1">
    <property type="nucleotide sequence ID" value="NZ_JAVFCB010000001.1"/>
</dbReference>
<dbReference type="InterPro" id="IPR005218">
    <property type="entry name" value="Diacylglycerol/lipid_kinase"/>
</dbReference>
<evidence type="ECO:0000256" key="8">
    <source>
        <dbReference type="ARBA" id="ARBA00022840"/>
    </source>
</evidence>
<evidence type="ECO:0000256" key="2">
    <source>
        <dbReference type="ARBA" id="ARBA00005983"/>
    </source>
</evidence>
<comment type="caution">
    <text evidence="14">The sequence shown here is derived from an EMBL/GenBank/DDBJ whole genome shotgun (WGS) entry which is preliminary data.</text>
</comment>
<organism evidence="14 15">
    <name type="scientific">Microbacterium capsulatum</name>
    <dbReference type="NCBI Taxonomy" id="3041921"/>
    <lineage>
        <taxon>Bacteria</taxon>
        <taxon>Bacillati</taxon>
        <taxon>Actinomycetota</taxon>
        <taxon>Actinomycetes</taxon>
        <taxon>Micrococcales</taxon>
        <taxon>Microbacteriaceae</taxon>
        <taxon>Microbacterium</taxon>
    </lineage>
</organism>
<name>A0ABU0XDN3_9MICO</name>
<dbReference type="Gene3D" id="2.60.200.40">
    <property type="match status" value="1"/>
</dbReference>
<feature type="domain" description="DAGKc" evidence="13">
    <location>
        <begin position="3"/>
        <end position="134"/>
    </location>
</feature>
<dbReference type="InterPro" id="IPR016064">
    <property type="entry name" value="NAD/diacylglycerol_kinase_sf"/>
</dbReference>
<keyword evidence="6" id="KW-0547">Nucleotide-binding</keyword>
<proteinExistence type="inferred from homology"/>
<comment type="similarity">
    <text evidence="2">Belongs to the diacylglycerol/lipid kinase family.</text>
</comment>
<dbReference type="Pfam" id="PF00781">
    <property type="entry name" value="DAGK_cat"/>
    <property type="match status" value="1"/>
</dbReference>